<evidence type="ECO:0000256" key="2">
    <source>
        <dbReference type="ARBA" id="ARBA00022478"/>
    </source>
</evidence>
<dbReference type="Pfam" id="PF04983">
    <property type="entry name" value="RNA_pol_Rpb1_3"/>
    <property type="match status" value="1"/>
</dbReference>
<dbReference type="PANTHER" id="PTHR19376:SF37">
    <property type="entry name" value="DNA-DIRECTED RNA POLYMERASE II SUBUNIT RPB1"/>
    <property type="match status" value="1"/>
</dbReference>
<evidence type="ECO:0000256" key="4">
    <source>
        <dbReference type="ARBA" id="ARBA00022695"/>
    </source>
</evidence>
<dbReference type="InterPro" id="IPR007081">
    <property type="entry name" value="RNA_pol_Rpb1_5"/>
</dbReference>
<geneLocation type="nucleomorph" evidence="8"/>
<dbReference type="Gene3D" id="6.10.250.2940">
    <property type="match status" value="1"/>
</dbReference>
<dbReference type="InterPro" id="IPR007083">
    <property type="entry name" value="RNA_pol_Rpb1_4"/>
</dbReference>
<dbReference type="InterPro" id="IPR006592">
    <property type="entry name" value="RNA_pol_N"/>
</dbReference>
<comment type="catalytic activity">
    <reaction evidence="6">
        <text>RNA(n) + a ribonucleoside 5'-triphosphate = RNA(n+1) + diphosphate</text>
        <dbReference type="Rhea" id="RHEA:21248"/>
        <dbReference type="Rhea" id="RHEA-COMP:14527"/>
        <dbReference type="Rhea" id="RHEA-COMP:17342"/>
        <dbReference type="ChEBI" id="CHEBI:33019"/>
        <dbReference type="ChEBI" id="CHEBI:61557"/>
        <dbReference type="ChEBI" id="CHEBI:140395"/>
        <dbReference type="EC" id="2.7.7.6"/>
    </reaction>
</comment>
<keyword evidence="2 6" id="KW-0240">DNA-directed RNA polymerase</keyword>
<name>A0A060DH63_9EUKA</name>
<dbReference type="InterPro" id="IPR045867">
    <property type="entry name" value="DNA-dir_RpoC_beta_prime"/>
</dbReference>
<comment type="similarity">
    <text evidence="1 6">Belongs to the RNA polymerase beta' chain family.</text>
</comment>
<comment type="function">
    <text evidence="6">DNA-dependent RNA polymerase catalyzes the transcription of DNA into RNA using the four ribonucleoside triphosphates as substrates.</text>
</comment>
<organism evidence="8 9">
    <name type="scientific">Lotharella oceanica</name>
    <dbReference type="NCBI Taxonomy" id="641309"/>
    <lineage>
        <taxon>Eukaryota</taxon>
        <taxon>Sar</taxon>
        <taxon>Rhizaria</taxon>
        <taxon>Cercozoa</taxon>
        <taxon>Chlorarachniophyceae</taxon>
        <taxon>Lotharella</taxon>
    </lineage>
</organism>
<dbReference type="InterPro" id="IPR044893">
    <property type="entry name" value="RNA_pol_Rpb1_clamp_domain"/>
</dbReference>
<evidence type="ECO:0000256" key="1">
    <source>
        <dbReference type="ARBA" id="ARBA00006460"/>
    </source>
</evidence>
<feature type="domain" description="RNA polymerase N-terminal" evidence="7">
    <location>
        <begin position="218"/>
        <end position="520"/>
    </location>
</feature>
<evidence type="ECO:0000313" key="8">
    <source>
        <dbReference type="EMBL" id="AIB09849.1"/>
    </source>
</evidence>
<dbReference type="EMBL" id="CP006628">
    <property type="protein sequence ID" value="AIB09849.1"/>
    <property type="molecule type" value="Genomic_DNA"/>
</dbReference>
<evidence type="ECO:0000313" key="9">
    <source>
        <dbReference type="Proteomes" id="UP000243670"/>
    </source>
</evidence>
<accession>A0A060DH63</accession>
<dbReference type="GO" id="GO:0003677">
    <property type="term" value="F:DNA binding"/>
    <property type="evidence" value="ECO:0007669"/>
    <property type="project" value="InterPro"/>
</dbReference>
<proteinExistence type="inferred from homology"/>
<dbReference type="InterPro" id="IPR000722">
    <property type="entry name" value="RNA_pol_asu"/>
</dbReference>
<dbReference type="Gene3D" id="1.10.274.100">
    <property type="entry name" value="RNA polymerase Rpb1, domain 3"/>
    <property type="match status" value="1"/>
</dbReference>
<dbReference type="Gene3D" id="1.10.150.390">
    <property type="match status" value="1"/>
</dbReference>
<dbReference type="Gene3D" id="6.20.50.80">
    <property type="match status" value="1"/>
</dbReference>
<reference evidence="8 9" key="1">
    <citation type="journal article" date="2014" name="BMC Genomics">
        <title>Nucleomorph and plastid genome sequences of the chlorarachniophyte Lotharella oceanica: convergent reductive evolution and frequent recombination in nucleomorph-bearing algae.</title>
        <authorList>
            <person name="Tanifuji G."/>
            <person name="Onodera N.T."/>
            <person name="Brown M.W."/>
            <person name="Curtis B.A."/>
            <person name="Roger A.J."/>
            <person name="Ka-Shu Wong G."/>
            <person name="Melkonian M."/>
            <person name="Archibald J.M."/>
        </authorList>
    </citation>
    <scope>NUCLEOTIDE SEQUENCE [LARGE SCALE GENOMIC DNA]</scope>
    <source>
        <strain evidence="8 9">CCMP622</strain>
    </source>
</reference>
<dbReference type="Pfam" id="PF04998">
    <property type="entry name" value="RNA_pol_Rpb1_5"/>
    <property type="match status" value="1"/>
</dbReference>
<dbReference type="FunFam" id="2.40.40.20:FF:000019">
    <property type="entry name" value="DNA-directed RNA polymerase II subunit RPB1"/>
    <property type="match status" value="1"/>
</dbReference>
<dbReference type="Pfam" id="PF00623">
    <property type="entry name" value="RNA_pol_Rpb1_2"/>
    <property type="match status" value="1"/>
</dbReference>
<dbReference type="Proteomes" id="UP000243670">
    <property type="component" value="Nucleomorph 2"/>
</dbReference>
<dbReference type="InterPro" id="IPR042102">
    <property type="entry name" value="RNA_pol_Rpb1_3_sf"/>
</dbReference>
<protein>
    <recommendedName>
        <fullName evidence="6">DNA-directed RNA polymerase subunit</fullName>
        <ecNumber evidence="6">2.7.7.6</ecNumber>
    </recommendedName>
</protein>
<dbReference type="GO" id="GO:0005665">
    <property type="term" value="C:RNA polymerase II, core complex"/>
    <property type="evidence" value="ECO:0007669"/>
    <property type="project" value="TreeGrafter"/>
</dbReference>
<dbReference type="InterPro" id="IPR038120">
    <property type="entry name" value="Rpb1_funnel_sf"/>
</dbReference>
<dbReference type="SMART" id="SM00663">
    <property type="entry name" value="RPOLA_N"/>
    <property type="match status" value="1"/>
</dbReference>
<dbReference type="Gene3D" id="4.10.860.120">
    <property type="entry name" value="RNA polymerase II, clamp domain"/>
    <property type="match status" value="1"/>
</dbReference>
<sequence length="1502" mass="174819">MDSHRFSCSKAPFSNIGSIQFGIWNPDEIKKYSIKNITFSQIGNKLRPSIDELNSEKFGVLEKNQLCSVDESNLINCPGYFGHVELTKPVYNINYLSIVKKILQSINFYTSEILIDYNTVEMRSVLKEKNFSKRINLFVKYSNKIKNDKFSGEPLPTYKIDGTTIFIEFPTMTASRTFDYKLVQRSELKPEKAYEILKKISKKNCILLGFDYYNIRPNWFILYNLPVPPIYVRPYCKKNFIQRSEDDLTYKLCDIIKVNERLLKVIIAKKPISLVNHYRELLAYHVSTYFDNSSLKLPISTQTSGRPIKGIVQRLNGKFGRLRRNLMGKRVDFTGRTVITGDSYINLDELGIPKIISKKLTIPTIVHKFNIERMSTLVDSISKDLKANSILKGYNKKIDLRYKSATSIILLKYGFIIEKHLEDGDVLILNRQPSLHKMSMMGHKIKILPYLTFRLNLSVTTPYNADFDGDEMNIHVPQTILTKIESMMIMTVVENIMSPQANKPVIGIVQDSMISSYDLFRKDNFLTKKSLNIVSTFDKLRGYNKKHPSIIKPKMLWSGKQSINYMTTKTSFIIKNIKENDVLWKEINPEDSLIYMFKGNLMMGRLTKKNIGPSYNSIIQNLWTDYSKNESKKVINNLQYSTKQWIFLKGFSVSLADLFLDVSMIEIYCTSIENIEKLWLKELRSTFLYDLKFFFGKNKQQYLKVKTINEEIKKFDKILSYYLNKGNLNANSLINMMKSGSKGSEINLMQIIGLLGQQSLVLSEFSRDYKARLFSHYTFFEIPLEIKGYIKNNFLKGLSPYEFFFHSIAGREGIIDTSIKTAETGYIQRKLSKSMENVISYYDGSVRNSKNFIIQFVYGEDGFDPTLIEEISCVENNKNFFMKIFLNNKKCFNFNILCNNKINCKNFYKDKNNVLGIDGFFYHNIINIIKRKKNFLIKKKFYLPLNIEKIIFRSKMFFTDRALKQTVCDNNLLALFLNTLIKVLILRTNGVIFNNFKNNFINFSLLVYIIRFIDWGNYKKSNITPSSLLWILHKIEKKILKSLICPGLCLGVIAAQSIGEPTTQMTLNTFHHAGILDKNVTVGVPRFNEIINVSKNIKHTIVNVCLTSQNSLEFESSKFIISRIKYRKFIDILSNIEVLYLNYIKIDDRINNINFFKMPLMNVFLNYNGKDAFVNLIFTLYFDRLKLNNLNLSMVEIIAKITYHYKFKVYIISTSDNIKNIYLQIFYFKSKKINSIIKKYKKFENIINFIINDILEIPLFGIAGAREVGISNNIRTISYNEKNIFKKIENQLFLDLYDCKVLDISMLPWVDVNLIASNNIIDIYEFFGIEASRLLLLLELKKILGQGSTYINMHHILCLTDFMTNLGFLNSINRFGLKYQALSALQQCSFEETAKTFIKASINTKRDELNSITENVILGKLIKLGTGFFNPFVKPQLGNHKIKNIVKQTLQQTKEINNNSLVIFEQYKLYNLFKFKTVNNILSKKNNKINLNSKKYYYDWDY</sequence>
<dbReference type="GO" id="GO:0006351">
    <property type="term" value="P:DNA-templated transcription"/>
    <property type="evidence" value="ECO:0007669"/>
    <property type="project" value="InterPro"/>
</dbReference>
<evidence type="ECO:0000256" key="3">
    <source>
        <dbReference type="ARBA" id="ARBA00022679"/>
    </source>
</evidence>
<dbReference type="Gene3D" id="2.40.40.20">
    <property type="match status" value="1"/>
</dbReference>
<dbReference type="GO" id="GO:0003899">
    <property type="term" value="F:DNA-directed RNA polymerase activity"/>
    <property type="evidence" value="ECO:0007669"/>
    <property type="project" value="UniProtKB-EC"/>
</dbReference>
<keyword evidence="8" id="KW-0542">Nucleomorph</keyword>
<evidence type="ECO:0000256" key="6">
    <source>
        <dbReference type="RuleBase" id="RU004279"/>
    </source>
</evidence>
<dbReference type="Pfam" id="PF05000">
    <property type="entry name" value="RNA_pol_Rpb1_4"/>
    <property type="match status" value="1"/>
</dbReference>
<gene>
    <name evidence="8" type="primary">rpb1</name>
    <name evidence="8" type="ORF">M951_chr2155</name>
</gene>
<evidence type="ECO:0000259" key="7">
    <source>
        <dbReference type="SMART" id="SM00663"/>
    </source>
</evidence>
<dbReference type="PANTHER" id="PTHR19376">
    <property type="entry name" value="DNA-DIRECTED RNA POLYMERASE"/>
    <property type="match status" value="1"/>
</dbReference>
<dbReference type="EC" id="2.7.7.6" evidence="6"/>
<evidence type="ECO:0000256" key="5">
    <source>
        <dbReference type="ARBA" id="ARBA00023163"/>
    </source>
</evidence>
<keyword evidence="3 6" id="KW-0808">Transferase</keyword>
<keyword evidence="4 6" id="KW-0548">Nucleotidyltransferase</keyword>
<keyword evidence="5 6" id="KW-0804">Transcription</keyword>
<dbReference type="Gene3D" id="1.10.132.30">
    <property type="match status" value="1"/>
</dbReference>
<dbReference type="Gene3D" id="3.30.1490.180">
    <property type="entry name" value="RNA polymerase ii"/>
    <property type="match status" value="1"/>
</dbReference>
<dbReference type="Pfam" id="PF04997">
    <property type="entry name" value="RNA_pol_Rpb1_1"/>
    <property type="match status" value="1"/>
</dbReference>
<dbReference type="InterPro" id="IPR007080">
    <property type="entry name" value="RNA_pol_Rpb1_1"/>
</dbReference>
<dbReference type="SUPFAM" id="SSF64484">
    <property type="entry name" value="beta and beta-prime subunits of DNA dependent RNA-polymerase"/>
    <property type="match status" value="1"/>
</dbReference>
<dbReference type="InterPro" id="IPR007066">
    <property type="entry name" value="RNA_pol_Rpb1_3"/>
</dbReference>